<evidence type="ECO:0000313" key="3">
    <source>
        <dbReference type="EMBL" id="KAF6492457.1"/>
    </source>
</evidence>
<feature type="region of interest" description="Disordered" evidence="2">
    <location>
        <begin position="1"/>
        <end position="83"/>
    </location>
</feature>
<dbReference type="AlphaFoldDB" id="A0A7J8J6H0"/>
<feature type="compositionally biased region" description="Gly residues" evidence="2">
    <location>
        <begin position="66"/>
        <end position="76"/>
    </location>
</feature>
<organism evidence="3 4">
    <name type="scientific">Molossus molossus</name>
    <name type="common">Pallas' mastiff bat</name>
    <name type="synonym">Vespertilio molossus</name>
    <dbReference type="NCBI Taxonomy" id="27622"/>
    <lineage>
        <taxon>Eukaryota</taxon>
        <taxon>Metazoa</taxon>
        <taxon>Chordata</taxon>
        <taxon>Craniata</taxon>
        <taxon>Vertebrata</taxon>
        <taxon>Euteleostomi</taxon>
        <taxon>Mammalia</taxon>
        <taxon>Eutheria</taxon>
        <taxon>Laurasiatheria</taxon>
        <taxon>Chiroptera</taxon>
        <taxon>Yangochiroptera</taxon>
        <taxon>Molossidae</taxon>
        <taxon>Molossus</taxon>
    </lineage>
</organism>
<dbReference type="InterPro" id="IPR015419">
    <property type="entry name" value="CTAG/Pcc1"/>
</dbReference>
<dbReference type="Pfam" id="PF09341">
    <property type="entry name" value="Pcc1"/>
    <property type="match status" value="1"/>
</dbReference>
<protein>
    <submittedName>
        <fullName evidence="3">Uncharacterized protein</fullName>
    </submittedName>
</protein>
<gene>
    <name evidence="3" type="ORF">HJG59_009659</name>
</gene>
<dbReference type="EMBL" id="JACASF010000002">
    <property type="protein sequence ID" value="KAF6492457.1"/>
    <property type="molecule type" value="Genomic_DNA"/>
</dbReference>
<evidence type="ECO:0000256" key="2">
    <source>
        <dbReference type="SAM" id="MobiDB-lite"/>
    </source>
</evidence>
<proteinExistence type="inferred from homology"/>
<feature type="compositionally biased region" description="Low complexity" evidence="2">
    <location>
        <begin position="7"/>
        <end position="21"/>
    </location>
</feature>
<accession>A0A7J8J6H0</accession>
<keyword evidence="4" id="KW-1185">Reference proteome</keyword>
<name>A0A7J8J6H0_MOLMO</name>
<dbReference type="Proteomes" id="UP000550707">
    <property type="component" value="Unassembled WGS sequence"/>
</dbReference>
<sequence>MQAVDKASAGGTADAGGSLSSPEDQGGTGGPNNHSPLGVLEGQCGPGDPISPGSPDSHSGPCSPPGQGGPGGLGGPGDKETKGSAAIGISTVAWGALASESGRDVTSVVVGAGNQKIVFKWTAEDPGLLHVSVNAFLEKLSVVMLIIQCIWSLFPPSLDREKGTGTQRCDPY</sequence>
<feature type="compositionally biased region" description="Low complexity" evidence="2">
    <location>
        <begin position="46"/>
        <end position="61"/>
    </location>
</feature>
<dbReference type="InParanoid" id="A0A7J8J6H0"/>
<comment type="caution">
    <text evidence="3">The sequence shown here is derived from an EMBL/GenBank/DDBJ whole genome shotgun (WGS) entry which is preliminary data.</text>
</comment>
<comment type="similarity">
    <text evidence="1">Belongs to the CTAG/PCC1 family.</text>
</comment>
<evidence type="ECO:0000256" key="1">
    <source>
        <dbReference type="ARBA" id="ARBA00007073"/>
    </source>
</evidence>
<evidence type="ECO:0000313" key="4">
    <source>
        <dbReference type="Proteomes" id="UP000550707"/>
    </source>
</evidence>
<reference evidence="3 4" key="1">
    <citation type="journal article" date="2020" name="Nature">
        <title>Six reference-quality genomes reveal evolution of bat adaptations.</title>
        <authorList>
            <person name="Jebb D."/>
            <person name="Huang Z."/>
            <person name="Pippel M."/>
            <person name="Hughes G.M."/>
            <person name="Lavrichenko K."/>
            <person name="Devanna P."/>
            <person name="Winkler S."/>
            <person name="Jermiin L.S."/>
            <person name="Skirmuntt E.C."/>
            <person name="Katzourakis A."/>
            <person name="Burkitt-Gray L."/>
            <person name="Ray D.A."/>
            <person name="Sullivan K.A.M."/>
            <person name="Roscito J.G."/>
            <person name="Kirilenko B.M."/>
            <person name="Davalos L.M."/>
            <person name="Corthals A.P."/>
            <person name="Power M.L."/>
            <person name="Jones G."/>
            <person name="Ransome R.D."/>
            <person name="Dechmann D.K.N."/>
            <person name="Locatelli A.G."/>
            <person name="Puechmaille S.J."/>
            <person name="Fedrigo O."/>
            <person name="Jarvis E.D."/>
            <person name="Hiller M."/>
            <person name="Vernes S.C."/>
            <person name="Myers E.W."/>
            <person name="Teeling E.C."/>
        </authorList>
    </citation>
    <scope>NUCLEOTIDE SEQUENCE [LARGE SCALE GENOMIC DNA]</scope>
    <source>
        <strain evidence="3">MMolMol1</strain>
        <tissue evidence="3">Muscle</tissue>
    </source>
</reference>